<proteinExistence type="predicted"/>
<evidence type="ECO:0000259" key="1">
    <source>
        <dbReference type="Pfam" id="PF13556"/>
    </source>
</evidence>
<dbReference type="Pfam" id="PF13556">
    <property type="entry name" value="HTH_30"/>
    <property type="match status" value="1"/>
</dbReference>
<dbReference type="Proteomes" id="UP001160130">
    <property type="component" value="Unassembled WGS sequence"/>
</dbReference>
<dbReference type="InterPro" id="IPR042070">
    <property type="entry name" value="PucR_C-HTH_sf"/>
</dbReference>
<sequence length="568" mass="61864">MSLDFESGTNPLDIESQMTVGAVIDRVDARALHLANPDADVSRPVREVVLCDPDEPLPAVSDAVVLLIGARTRYAELPSRLVEAHRYGYAAVVVKLEEELTSTILRGLDPDTATLPVLVASHYVSWRDVDVLFTSLLAASGLDSGGAGREHAVNPVFGVSDAVERASDNLFALCNALAALIGGSVVVESLEQHILAYSSIPGQRIDESRQECILQRQVPDLPYHREQYMKVLMSPTPVRFDARNGELPRLAAAIRSGRMPLGTVWAIEGPRPFTDEQEDKLAEAAQIAALQILRSASTGEVDSRIRASALIDALQSPLVTAKVKEELGLDSNVTATLGALSTIGTASRSASAVDQIAIEIRRYLSAFRPGATSAVLNNTIYVLSLDSPLATRRLIENMLQQLRHRFDVEVVAAVSDTIDDSSTFAHALQQVGTVLRVLRNGAPTPDAKGAPRVADLRDVQLAVMIDRLRDFQQQEPLLVNPSYARLTAHDSEHHTEYAESLRVWCESMFDIATAGRLLGIHANSLRYRLRRLEEIAGVSLTNAEDVLALWLQATVDHRRPAPRTESDA</sequence>
<evidence type="ECO:0000313" key="2">
    <source>
        <dbReference type="EMBL" id="MDH6197770.1"/>
    </source>
</evidence>
<dbReference type="InterPro" id="IPR025736">
    <property type="entry name" value="PucR_C-HTH_dom"/>
</dbReference>
<name>A0ABT6L609_9MYCO</name>
<reference evidence="2 3" key="1">
    <citation type="submission" date="2023-04" db="EMBL/GenBank/DDBJ databases">
        <title>Forest soil microbial communities from Buena Vista Peninsula, Colon Province, Panama.</title>
        <authorList>
            <person name="Bouskill N."/>
        </authorList>
    </citation>
    <scope>NUCLEOTIDE SEQUENCE [LARGE SCALE GENOMIC DNA]</scope>
    <source>
        <strain evidence="2 3">AC80</strain>
    </source>
</reference>
<dbReference type="PANTHER" id="PTHR33744:SF17">
    <property type="entry name" value="CONSERVED PROTEIN"/>
    <property type="match status" value="1"/>
</dbReference>
<dbReference type="EMBL" id="JARXVE010000008">
    <property type="protein sequence ID" value="MDH6197770.1"/>
    <property type="molecule type" value="Genomic_DNA"/>
</dbReference>
<evidence type="ECO:0000313" key="3">
    <source>
        <dbReference type="Proteomes" id="UP001160130"/>
    </source>
</evidence>
<accession>A0ABT6L609</accession>
<keyword evidence="3" id="KW-1185">Reference proteome</keyword>
<dbReference type="Gene3D" id="1.10.10.2840">
    <property type="entry name" value="PucR C-terminal helix-turn-helix domain"/>
    <property type="match status" value="1"/>
</dbReference>
<feature type="domain" description="PucR C-terminal helix-turn-helix" evidence="1">
    <location>
        <begin position="498"/>
        <end position="552"/>
    </location>
</feature>
<dbReference type="RefSeq" id="WP_280834372.1">
    <property type="nucleotide sequence ID" value="NZ_JARXVE010000008.1"/>
</dbReference>
<protein>
    <recommendedName>
        <fullName evidence="1">PucR C-terminal helix-turn-helix domain-containing protein</fullName>
    </recommendedName>
</protein>
<dbReference type="PANTHER" id="PTHR33744">
    <property type="entry name" value="CARBOHYDRATE DIACID REGULATOR"/>
    <property type="match status" value="1"/>
</dbReference>
<organism evidence="2 3">
    <name type="scientific">Mycolicibacterium frederiksbergense</name>
    <dbReference type="NCBI Taxonomy" id="117567"/>
    <lineage>
        <taxon>Bacteria</taxon>
        <taxon>Bacillati</taxon>
        <taxon>Actinomycetota</taxon>
        <taxon>Actinomycetes</taxon>
        <taxon>Mycobacteriales</taxon>
        <taxon>Mycobacteriaceae</taxon>
        <taxon>Mycolicibacterium</taxon>
    </lineage>
</organism>
<gene>
    <name evidence="2" type="ORF">M2272_004426</name>
</gene>
<dbReference type="InterPro" id="IPR051448">
    <property type="entry name" value="CdaR-like_regulators"/>
</dbReference>
<comment type="caution">
    <text evidence="2">The sequence shown here is derived from an EMBL/GenBank/DDBJ whole genome shotgun (WGS) entry which is preliminary data.</text>
</comment>